<dbReference type="AlphaFoldDB" id="A0A5N6KTP9"/>
<comment type="subcellular location">
    <subcellularLocation>
        <location evidence="1">Nucleus</location>
    </subcellularLocation>
</comment>
<feature type="compositionally biased region" description="Basic residues" evidence="7">
    <location>
        <begin position="381"/>
        <end position="390"/>
    </location>
</feature>
<keyword evidence="4" id="KW-0010">Activator</keyword>
<feature type="compositionally biased region" description="Gly residues" evidence="7">
    <location>
        <begin position="578"/>
        <end position="591"/>
    </location>
</feature>
<evidence type="ECO:0000256" key="4">
    <source>
        <dbReference type="ARBA" id="ARBA00023159"/>
    </source>
</evidence>
<dbReference type="Gene3D" id="1.10.10.1340">
    <property type="entry name" value="Mediator of RNA polymerase II, submodule Med31 (Soh1)"/>
    <property type="match status" value="1"/>
</dbReference>
<feature type="region of interest" description="Disordered" evidence="7">
    <location>
        <begin position="851"/>
        <end position="885"/>
    </location>
</feature>
<evidence type="ECO:0000256" key="3">
    <source>
        <dbReference type="ARBA" id="ARBA00023015"/>
    </source>
</evidence>
<keyword evidence="3" id="KW-0805">Transcription regulation</keyword>
<evidence type="ECO:0000313" key="9">
    <source>
        <dbReference type="Proteomes" id="UP000327013"/>
    </source>
</evidence>
<protein>
    <recommendedName>
        <fullName evidence="10">Mediator of RNA polymerase II transcription subunit 31</fullName>
    </recommendedName>
</protein>
<dbReference type="InterPro" id="IPR038089">
    <property type="entry name" value="Med31_sf"/>
</dbReference>
<accession>A0A5N6KTP9</accession>
<feature type="region of interest" description="Disordered" evidence="7">
    <location>
        <begin position="363"/>
        <end position="420"/>
    </location>
</feature>
<dbReference type="EMBL" id="VIBQ01000012">
    <property type="protein sequence ID" value="KAB8343242.1"/>
    <property type="molecule type" value="Genomic_DNA"/>
</dbReference>
<dbReference type="OrthoDB" id="10257739at2759"/>
<keyword evidence="6" id="KW-0539">Nucleus</keyword>
<feature type="region of interest" description="Disordered" evidence="7">
    <location>
        <begin position="806"/>
        <end position="826"/>
    </location>
</feature>
<name>A0A5N6KTP9_9ROSI</name>
<comment type="caution">
    <text evidence="8">The sequence shown here is derived from an EMBL/GenBank/DDBJ whole genome shotgun (WGS) entry which is preliminary data.</text>
</comment>
<evidence type="ECO:0000256" key="5">
    <source>
        <dbReference type="ARBA" id="ARBA00023163"/>
    </source>
</evidence>
<gene>
    <name evidence="8" type="ORF">FH972_022832</name>
</gene>
<dbReference type="Pfam" id="PF05669">
    <property type="entry name" value="Med31"/>
    <property type="match status" value="1"/>
</dbReference>
<dbReference type="GO" id="GO:0016592">
    <property type="term" value="C:mediator complex"/>
    <property type="evidence" value="ECO:0007669"/>
    <property type="project" value="InterPro"/>
</dbReference>
<dbReference type="InterPro" id="IPR008831">
    <property type="entry name" value="Mediator_Med31"/>
</dbReference>
<feature type="compositionally biased region" description="Gly residues" evidence="7">
    <location>
        <begin position="533"/>
        <end position="547"/>
    </location>
</feature>
<reference evidence="8 9" key="1">
    <citation type="submission" date="2019-06" db="EMBL/GenBank/DDBJ databases">
        <title>A chromosomal-level reference genome of Carpinus fangiana (Coryloideae, Betulaceae).</title>
        <authorList>
            <person name="Yang X."/>
            <person name="Wang Z."/>
            <person name="Zhang L."/>
            <person name="Hao G."/>
            <person name="Liu J."/>
            <person name="Yang Y."/>
        </authorList>
    </citation>
    <scope>NUCLEOTIDE SEQUENCE [LARGE SCALE GENOMIC DNA]</scope>
    <source>
        <strain evidence="8">Cfa_2016G</strain>
        <tissue evidence="8">Leaf</tissue>
    </source>
</reference>
<dbReference type="PANTHER" id="PTHR13186">
    <property type="entry name" value="MEDIATOR OF RNA POLYMERASE II TRANSCRIPTION SUBUNIT 31"/>
    <property type="match status" value="1"/>
</dbReference>
<proteinExistence type="inferred from homology"/>
<sequence length="900" mass="97878">MADRGKSRHGSVCGRLSQSRAGQGQRKAMRRLVAQGGDCKAPWAAECGERIVGAWLEVVLMPDGSPTRLREAMLGMLDYSKRKVAQAREGAGEDVLCVCVCKGGGAGVARGKGVRKPRVVVGARATPTRRHLAAARVISSDLNMAGSDTYGGFSRFELELEHLAVEKYLDDPQFIAYLAYLQYFSRPEYARYLLYPGSALKALELLQQERFRAAILSPDTVSRMLEAVLMKQSENTRQGLTMRFAINALRHYDSVAKLAQGHALAKIRYAQWVTEARANKSILGSNVQKTVYLSGWISKGSQGRYCGSFWCMSWRLRRTSTEALFSRGINCEPHLACRDERAATQTPSLISNIQQPARLVDLPDARPADPLTSLKSNSSHAHPRILHHGRTLTTSISRPHPRRGPHSTPLSLHRGNPCNPHALRVRHALRRHPHLTLLHRRPHDPPPRPRAHTYPQRQNPNHHASRPTPHCPPHPPPLPTAHPQVAHPRHLPNAPGRLARRQRTPTLSRRATGAHLPRPGRADRPDGPAADAGGPGGGGGGGGGGAAGADARAAGGARAQRGRGQGAARAGHGARDGAAGGGDGAAEAGGGGRGVRGCGVVWWHMMFVMILPGRTPDAMYDDMVGREESGLGVRYGALGQQFLAAGALEVVARRLDDVVEQECAVHEQREADDLQPLEALPAKAQTDDPDEERAAGVDGAAACGAHAARHAQPEEVEAADTEHDEQRRHGDGAIVHHLAPARRRVKVAALAALRPSIAKMQNQLREQRHEQAKRALPAHNDKRDALRLRGRLRGVAWRRQRRLLDDAGQANNSNAEDDNEERGPLEASEVALQEDDAEEADEQHQRTACHLVDTGRHEEQADVHQRRAEDVADGGQREQDYAPAFQRLPGRLGRYGGVCG</sequence>
<feature type="region of interest" description="Disordered" evidence="7">
    <location>
        <begin position="763"/>
        <end position="787"/>
    </location>
</feature>
<evidence type="ECO:0000256" key="1">
    <source>
        <dbReference type="ARBA" id="ARBA00004123"/>
    </source>
</evidence>
<keyword evidence="5" id="KW-0804">Transcription</keyword>
<comment type="similarity">
    <text evidence="2">Belongs to the Mediator complex subunit 31 family.</text>
</comment>
<feature type="region of interest" description="Disordered" evidence="7">
    <location>
        <begin position="435"/>
        <end position="591"/>
    </location>
</feature>
<evidence type="ECO:0000313" key="8">
    <source>
        <dbReference type="EMBL" id="KAB8343242.1"/>
    </source>
</evidence>
<organism evidence="8 9">
    <name type="scientific">Carpinus fangiana</name>
    <dbReference type="NCBI Taxonomy" id="176857"/>
    <lineage>
        <taxon>Eukaryota</taxon>
        <taxon>Viridiplantae</taxon>
        <taxon>Streptophyta</taxon>
        <taxon>Embryophyta</taxon>
        <taxon>Tracheophyta</taxon>
        <taxon>Spermatophyta</taxon>
        <taxon>Magnoliopsida</taxon>
        <taxon>eudicotyledons</taxon>
        <taxon>Gunneridae</taxon>
        <taxon>Pentapetalae</taxon>
        <taxon>rosids</taxon>
        <taxon>fabids</taxon>
        <taxon>Fagales</taxon>
        <taxon>Betulaceae</taxon>
        <taxon>Carpinus</taxon>
    </lineage>
</organism>
<dbReference type="GO" id="GO:0003712">
    <property type="term" value="F:transcription coregulator activity"/>
    <property type="evidence" value="ECO:0007669"/>
    <property type="project" value="InterPro"/>
</dbReference>
<evidence type="ECO:0000256" key="2">
    <source>
        <dbReference type="ARBA" id="ARBA00006378"/>
    </source>
</evidence>
<keyword evidence="9" id="KW-1185">Reference proteome</keyword>
<dbReference type="GO" id="GO:0006355">
    <property type="term" value="P:regulation of DNA-templated transcription"/>
    <property type="evidence" value="ECO:0007669"/>
    <property type="project" value="InterPro"/>
</dbReference>
<feature type="compositionally biased region" description="Low complexity" evidence="7">
    <location>
        <begin position="548"/>
        <end position="559"/>
    </location>
</feature>
<evidence type="ECO:0008006" key="10">
    <source>
        <dbReference type="Google" id="ProtNLM"/>
    </source>
</evidence>
<feature type="region of interest" description="Disordered" evidence="7">
    <location>
        <begin position="1"/>
        <end position="27"/>
    </location>
</feature>
<evidence type="ECO:0000256" key="7">
    <source>
        <dbReference type="SAM" id="MobiDB-lite"/>
    </source>
</evidence>
<dbReference type="Proteomes" id="UP000327013">
    <property type="component" value="Unassembled WGS sequence"/>
</dbReference>
<feature type="compositionally biased region" description="Basic and acidic residues" evidence="7">
    <location>
        <begin position="853"/>
        <end position="880"/>
    </location>
</feature>
<evidence type="ECO:0000256" key="6">
    <source>
        <dbReference type="ARBA" id="ARBA00023242"/>
    </source>
</evidence>
<feature type="compositionally biased region" description="Basic and acidic residues" evidence="7">
    <location>
        <begin position="765"/>
        <end position="787"/>
    </location>
</feature>
<feature type="compositionally biased region" description="Pro residues" evidence="7">
    <location>
        <begin position="469"/>
        <end position="480"/>
    </location>
</feature>